<dbReference type="Proteomes" id="UP000001072">
    <property type="component" value="Unassembled WGS sequence"/>
</dbReference>
<proteinExistence type="predicted"/>
<name>F4R2Y5_MELLP</name>
<evidence type="ECO:0000313" key="1">
    <source>
        <dbReference type="EMBL" id="EGG12894.1"/>
    </source>
</evidence>
<dbReference type="VEuPathDB" id="FungiDB:MELLADRAFT_70571"/>
<accession>F4R2Y5</accession>
<dbReference type="EMBL" id="GL883090">
    <property type="protein sequence ID" value="EGG12894.1"/>
    <property type="molecule type" value="Genomic_DNA"/>
</dbReference>
<dbReference type="KEGG" id="mlr:MELLADRAFT_70571"/>
<sequence>MGADEWDTLKHHLSRYTWPKLSILNLSGSIHYTRVQEKEPAKIDVDEIWNSYKIRILI</sequence>
<dbReference type="InParanoid" id="F4R2Y5"/>
<dbReference type="HOGENOM" id="CLU_2979594_0_0_1"/>
<evidence type="ECO:0000313" key="2">
    <source>
        <dbReference type="Proteomes" id="UP000001072"/>
    </source>
</evidence>
<dbReference type="GeneID" id="18931566"/>
<gene>
    <name evidence="1" type="ORF">MELLADRAFT_70571</name>
</gene>
<dbReference type="AlphaFoldDB" id="F4R2Y5"/>
<dbReference type="RefSeq" id="XP_007403832.1">
    <property type="nucleotide sequence ID" value="XM_007403770.1"/>
</dbReference>
<keyword evidence="2" id="KW-1185">Reference proteome</keyword>
<protein>
    <submittedName>
        <fullName evidence="1">Uncharacterized protein</fullName>
    </submittedName>
</protein>
<organism evidence="2">
    <name type="scientific">Melampsora larici-populina (strain 98AG31 / pathotype 3-4-7)</name>
    <name type="common">Poplar leaf rust fungus</name>
    <dbReference type="NCBI Taxonomy" id="747676"/>
    <lineage>
        <taxon>Eukaryota</taxon>
        <taxon>Fungi</taxon>
        <taxon>Dikarya</taxon>
        <taxon>Basidiomycota</taxon>
        <taxon>Pucciniomycotina</taxon>
        <taxon>Pucciniomycetes</taxon>
        <taxon>Pucciniales</taxon>
        <taxon>Melampsoraceae</taxon>
        <taxon>Melampsora</taxon>
    </lineage>
</organism>
<reference evidence="2" key="1">
    <citation type="journal article" date="2011" name="Proc. Natl. Acad. Sci. U.S.A.">
        <title>Obligate biotrophy features unraveled by the genomic analysis of rust fungi.</title>
        <authorList>
            <person name="Duplessis S."/>
            <person name="Cuomo C.A."/>
            <person name="Lin Y.-C."/>
            <person name="Aerts A."/>
            <person name="Tisserant E."/>
            <person name="Veneault-Fourrey C."/>
            <person name="Joly D.L."/>
            <person name="Hacquard S."/>
            <person name="Amselem J."/>
            <person name="Cantarel B.L."/>
            <person name="Chiu R."/>
            <person name="Coutinho P.M."/>
            <person name="Feau N."/>
            <person name="Field M."/>
            <person name="Frey P."/>
            <person name="Gelhaye E."/>
            <person name="Goldberg J."/>
            <person name="Grabherr M.G."/>
            <person name="Kodira C.D."/>
            <person name="Kohler A."/>
            <person name="Kuees U."/>
            <person name="Lindquist E.A."/>
            <person name="Lucas S.M."/>
            <person name="Mago R."/>
            <person name="Mauceli E."/>
            <person name="Morin E."/>
            <person name="Murat C."/>
            <person name="Pangilinan J.L."/>
            <person name="Park R."/>
            <person name="Pearson M."/>
            <person name="Quesneville H."/>
            <person name="Rouhier N."/>
            <person name="Sakthikumar S."/>
            <person name="Salamov A.A."/>
            <person name="Schmutz J."/>
            <person name="Selles B."/>
            <person name="Shapiro H."/>
            <person name="Tanguay P."/>
            <person name="Tuskan G.A."/>
            <person name="Henrissat B."/>
            <person name="Van de Peer Y."/>
            <person name="Rouze P."/>
            <person name="Ellis J.G."/>
            <person name="Dodds P.N."/>
            <person name="Schein J.E."/>
            <person name="Zhong S."/>
            <person name="Hamelin R.C."/>
            <person name="Grigoriev I.V."/>
            <person name="Szabo L.J."/>
            <person name="Martin F."/>
        </authorList>
    </citation>
    <scope>NUCLEOTIDE SEQUENCE [LARGE SCALE GENOMIC DNA]</scope>
    <source>
        <strain evidence="2">98AG31 / pathotype 3-4-7</strain>
    </source>
</reference>